<evidence type="ECO:0000313" key="1">
    <source>
        <dbReference type="EMBL" id="MSS18593.1"/>
    </source>
</evidence>
<evidence type="ECO:0008006" key="3">
    <source>
        <dbReference type="Google" id="ProtNLM"/>
    </source>
</evidence>
<proteinExistence type="predicted"/>
<comment type="caution">
    <text evidence="1">The sequence shown here is derived from an EMBL/GenBank/DDBJ whole genome shotgun (WGS) entry which is preliminary data.</text>
</comment>
<sequence>MRQKFIFTLFVAMGFFLGMRAQTEMRFLNARDYASIDTMWYIPDTVTTVDSLGASLTYRFLTIENRDSSVSIYDCWRHWMSPKFWGVDRNGYSVFYICDNLTTSVFYMCDAVPGRNWLVTMSGDRVEFPSSFTLDTIPGGLLALEYGADRYVANANAYASLRTKAKPLIDRLDSVQRWTSAGDTARRVELRTDYAIDYPQGSGPADGAVRRWISAELASNVNALVTDTAIAVLDAGSQPDTAAVYRYYALAFDSVVSCLHGLGLNKATILQRARWNGLVTYLADCSAYAGGASGRGSFCYATFDTVTGRLLSSRDIINASSHAAVDKLIADELNRQLDAAGVPGNLVASQGYNPGGNEGTVSDFWTASCAFLPGGVVFSYQPYEIAQDNDFYFVVIPYSRIQPYLKLNPGKVSN</sequence>
<dbReference type="EMBL" id="VULT01000026">
    <property type="protein sequence ID" value="MSS18593.1"/>
    <property type="molecule type" value="Genomic_DNA"/>
</dbReference>
<name>A0A6L5XGI1_9BACT</name>
<keyword evidence="2" id="KW-1185">Reference proteome</keyword>
<evidence type="ECO:0000313" key="2">
    <source>
        <dbReference type="Proteomes" id="UP000483362"/>
    </source>
</evidence>
<reference evidence="1 2" key="1">
    <citation type="submission" date="2019-08" db="EMBL/GenBank/DDBJ databases">
        <title>In-depth cultivation of the pig gut microbiome towards novel bacterial diversity and tailored functional studies.</title>
        <authorList>
            <person name="Wylensek D."/>
            <person name="Hitch T.C.A."/>
            <person name="Clavel T."/>
        </authorList>
    </citation>
    <scope>NUCLEOTIDE SEQUENCE [LARGE SCALE GENOMIC DNA]</scope>
    <source>
        <strain evidence="1 2">Oil-RF-744-WCA-WT-10</strain>
    </source>
</reference>
<organism evidence="1 2">
    <name type="scientific">Sodaliphilus pleomorphus</name>
    <dbReference type="NCBI Taxonomy" id="2606626"/>
    <lineage>
        <taxon>Bacteria</taxon>
        <taxon>Pseudomonadati</taxon>
        <taxon>Bacteroidota</taxon>
        <taxon>Bacteroidia</taxon>
        <taxon>Bacteroidales</taxon>
        <taxon>Muribaculaceae</taxon>
        <taxon>Sodaliphilus</taxon>
    </lineage>
</organism>
<dbReference type="RefSeq" id="WP_154328157.1">
    <property type="nucleotide sequence ID" value="NZ_CP045696.1"/>
</dbReference>
<gene>
    <name evidence="1" type="ORF">FYJ29_12635</name>
</gene>
<protein>
    <recommendedName>
        <fullName evidence="3">DUF3298 domain-containing protein</fullName>
    </recommendedName>
</protein>
<dbReference type="AlphaFoldDB" id="A0A6L5XGI1"/>
<dbReference type="Proteomes" id="UP000483362">
    <property type="component" value="Unassembled WGS sequence"/>
</dbReference>
<accession>A0A6L5XGI1</accession>